<sequence length="219" mass="24755">MTMDQINERLKDILSNKFKDKLIKDKDVADALGIDPNNYAQLKFRNSVPYKEILDFLFKEGISINLFFYGKDASNSDNLKTLRMFDVGASLGGGANNDDESFENVVISEQILEKSNVKFLGKIDIIKAIGESMEPYIMDGDSCFIAVGAEFKDGEIYAINTPDGLMIKECYKQGDEFMLISYNPIYLPVRYSIYECKIVGIFVGIIRGRGKFKINLKEV</sequence>
<dbReference type="RefSeq" id="WP_101636616.1">
    <property type="nucleotide sequence ID" value="NZ_PKHU01000001.1"/>
</dbReference>
<dbReference type="InterPro" id="IPR010982">
    <property type="entry name" value="Lambda_DNA-bd_dom_sf"/>
</dbReference>
<evidence type="ECO:0000256" key="1">
    <source>
        <dbReference type="ARBA" id="ARBA00023015"/>
    </source>
</evidence>
<dbReference type="EMBL" id="PKHU01000001">
    <property type="protein sequence ID" value="PKZ30148.1"/>
    <property type="molecule type" value="Genomic_DNA"/>
</dbReference>
<dbReference type="PANTHER" id="PTHR40661">
    <property type="match status" value="1"/>
</dbReference>
<evidence type="ECO:0000259" key="4">
    <source>
        <dbReference type="Pfam" id="PF00717"/>
    </source>
</evidence>
<keyword evidence="1" id="KW-0805">Transcription regulation</keyword>
<proteinExistence type="predicted"/>
<dbReference type="InterPro" id="IPR039418">
    <property type="entry name" value="LexA-like"/>
</dbReference>
<dbReference type="AlphaFoldDB" id="A0A2I1NCP1"/>
<dbReference type="Pfam" id="PF00717">
    <property type="entry name" value="Peptidase_S24"/>
    <property type="match status" value="1"/>
</dbReference>
<evidence type="ECO:0000256" key="2">
    <source>
        <dbReference type="ARBA" id="ARBA00023125"/>
    </source>
</evidence>
<reference evidence="5 6" key="1">
    <citation type="submission" date="2017-12" db="EMBL/GenBank/DDBJ databases">
        <title>Phylogenetic diversity of female urinary microbiome.</title>
        <authorList>
            <person name="Thomas-White K."/>
            <person name="Wolfe A.J."/>
        </authorList>
    </citation>
    <scope>NUCLEOTIDE SEQUENCE [LARGE SCALE GENOMIC DNA]</scope>
    <source>
        <strain evidence="5 6">UMB0112</strain>
    </source>
</reference>
<dbReference type="InterPro" id="IPR036286">
    <property type="entry name" value="LexA/Signal_pep-like_sf"/>
</dbReference>
<dbReference type="SUPFAM" id="SSF51306">
    <property type="entry name" value="LexA/Signal peptidase"/>
    <property type="match status" value="1"/>
</dbReference>
<dbReference type="GO" id="GO:0003677">
    <property type="term" value="F:DNA binding"/>
    <property type="evidence" value="ECO:0007669"/>
    <property type="project" value="UniProtKB-KW"/>
</dbReference>
<dbReference type="Gene3D" id="1.10.260.40">
    <property type="entry name" value="lambda repressor-like DNA-binding domains"/>
    <property type="match status" value="1"/>
</dbReference>
<evidence type="ECO:0000313" key="6">
    <source>
        <dbReference type="Proteomes" id="UP000234639"/>
    </source>
</evidence>
<evidence type="ECO:0000313" key="5">
    <source>
        <dbReference type="EMBL" id="PKZ30148.1"/>
    </source>
</evidence>
<dbReference type="Proteomes" id="UP000234639">
    <property type="component" value="Unassembled WGS sequence"/>
</dbReference>
<keyword evidence="2" id="KW-0238">DNA-binding</keyword>
<evidence type="ECO:0000256" key="3">
    <source>
        <dbReference type="ARBA" id="ARBA00023163"/>
    </source>
</evidence>
<keyword evidence="3" id="KW-0804">Transcription</keyword>
<gene>
    <name evidence="5" type="ORF">CYJ41_01525</name>
</gene>
<dbReference type="Gene3D" id="2.10.109.10">
    <property type="entry name" value="Umud Fragment, subunit A"/>
    <property type="match status" value="1"/>
</dbReference>
<accession>A0A2I1NCP1</accession>
<dbReference type="PANTHER" id="PTHR40661:SF3">
    <property type="entry name" value="FELS-1 PROPHAGE TRANSCRIPTIONAL REGULATOR"/>
    <property type="match status" value="1"/>
</dbReference>
<name>A0A2I1NCP1_9BACT</name>
<organism evidence="5 6">
    <name type="scientific">Campylobacter ureolyticus</name>
    <dbReference type="NCBI Taxonomy" id="827"/>
    <lineage>
        <taxon>Bacteria</taxon>
        <taxon>Pseudomonadati</taxon>
        <taxon>Campylobacterota</taxon>
        <taxon>Epsilonproteobacteria</taxon>
        <taxon>Campylobacterales</taxon>
        <taxon>Campylobacteraceae</taxon>
        <taxon>Campylobacter</taxon>
    </lineage>
</organism>
<protein>
    <recommendedName>
        <fullName evidence="4">Peptidase S24/S26A/S26B/S26C domain-containing protein</fullName>
    </recommendedName>
</protein>
<feature type="domain" description="Peptidase S24/S26A/S26B/S26C" evidence="4">
    <location>
        <begin position="121"/>
        <end position="203"/>
    </location>
</feature>
<dbReference type="InterPro" id="IPR015927">
    <property type="entry name" value="Peptidase_S24_S26A/B/C"/>
</dbReference>
<comment type="caution">
    <text evidence="5">The sequence shown here is derived from an EMBL/GenBank/DDBJ whole genome shotgun (WGS) entry which is preliminary data.</text>
</comment>
<dbReference type="CDD" id="cd06529">
    <property type="entry name" value="S24_LexA-like"/>
    <property type="match status" value="1"/>
</dbReference>